<dbReference type="InterPro" id="IPR036390">
    <property type="entry name" value="WH_DNA-bd_sf"/>
</dbReference>
<dbReference type="SUPFAM" id="SSF48371">
    <property type="entry name" value="ARM repeat"/>
    <property type="match status" value="1"/>
</dbReference>
<dbReference type="InterPro" id="IPR009374">
    <property type="entry name" value="eIF3k"/>
</dbReference>
<dbReference type="STRING" id="441375.B6AIN6"/>
<accession>B6AIN6</accession>
<dbReference type="InterPro" id="IPR036388">
    <property type="entry name" value="WH-like_DNA-bd_sf"/>
</dbReference>
<dbReference type="PANTHER" id="PTHR13022:SF0">
    <property type="entry name" value="EUKARYOTIC TRANSLATION INITIATION FACTOR 3 SUBUNIT K"/>
    <property type="match status" value="1"/>
</dbReference>
<keyword evidence="1" id="KW-0963">Cytoplasm</keyword>
<dbReference type="InterPro" id="IPR033464">
    <property type="entry name" value="CSN8_PSD8_EIF3K"/>
</dbReference>
<dbReference type="GeneID" id="6997570"/>
<dbReference type="PANTHER" id="PTHR13022">
    <property type="entry name" value="EUKARYOTIC TRANSLATION INITIATION FACTOR 3 SUBUNIT 11"/>
    <property type="match status" value="1"/>
</dbReference>
<keyword evidence="1" id="KW-0648">Protein biosynthesis</keyword>
<evidence type="ECO:0000259" key="2">
    <source>
        <dbReference type="Pfam" id="PF10075"/>
    </source>
</evidence>
<reference evidence="3" key="1">
    <citation type="submission" date="2008-06" db="EMBL/GenBank/DDBJ databases">
        <authorList>
            <person name="Lorenzi H."/>
            <person name="Inman J."/>
            <person name="Miller J."/>
            <person name="Schobel S."/>
            <person name="Amedeo P."/>
            <person name="Caler E.V."/>
            <person name="da Silva J."/>
        </authorList>
    </citation>
    <scope>NUCLEOTIDE SEQUENCE [LARGE SCALE GENOMIC DNA]</scope>
    <source>
        <strain evidence="3">RN66</strain>
    </source>
</reference>
<dbReference type="InterPro" id="IPR016024">
    <property type="entry name" value="ARM-type_fold"/>
</dbReference>
<evidence type="ECO:0000313" key="4">
    <source>
        <dbReference type="Proteomes" id="UP000001460"/>
    </source>
</evidence>
<sequence length="227" mass="26102">MSISNKVQVLLNSASRYDVCNLEVFEQCVRDQIKFEQYSIINNLAILRLYMIYPNKMKLDIIQDILLKALIQGPLNSDFLSCTYQIPLSIQDNPEIKPILSLHEMLIDCKFTYMWKFLKSNQLLSTKMSRILGFENFLRNIVVYTVNNSHSCISLLVLSELLDLPTSSNEIMGIIEKNGWRMDIQSGLIRIPAIENNENLGDTIINKTKCTDDDIIVKNYLSILNSN</sequence>
<feature type="domain" description="CSN8/PSMD8/EIF3K" evidence="2">
    <location>
        <begin position="58"/>
        <end position="190"/>
    </location>
</feature>
<evidence type="ECO:0000313" key="3">
    <source>
        <dbReference type="EMBL" id="EEA08077.1"/>
    </source>
</evidence>
<dbReference type="HAMAP" id="MF_03010">
    <property type="entry name" value="eIF3k"/>
    <property type="match status" value="1"/>
</dbReference>
<dbReference type="Gene3D" id="1.25.40.250">
    <property type="entry name" value="ARM repeat, domain 1"/>
    <property type="match status" value="1"/>
</dbReference>
<comment type="similarity">
    <text evidence="1">Belongs to the eIF-3 subunit K family.</text>
</comment>
<dbReference type="Gene3D" id="1.10.10.10">
    <property type="entry name" value="Winged helix-like DNA-binding domain superfamily/Winged helix DNA-binding domain"/>
    <property type="match status" value="1"/>
</dbReference>
<dbReference type="GO" id="GO:0033290">
    <property type="term" value="C:eukaryotic 48S preinitiation complex"/>
    <property type="evidence" value="ECO:0007669"/>
    <property type="project" value="UniProtKB-UniRule"/>
</dbReference>
<organism evidence="3 4">
    <name type="scientific">Cryptosporidium muris (strain RN66)</name>
    <dbReference type="NCBI Taxonomy" id="441375"/>
    <lineage>
        <taxon>Eukaryota</taxon>
        <taxon>Sar</taxon>
        <taxon>Alveolata</taxon>
        <taxon>Apicomplexa</taxon>
        <taxon>Conoidasida</taxon>
        <taxon>Coccidia</taxon>
        <taxon>Eucoccidiorida</taxon>
        <taxon>Eimeriorina</taxon>
        <taxon>Cryptosporidiidae</taxon>
        <taxon>Cryptosporidium</taxon>
    </lineage>
</organism>
<dbReference type="GO" id="GO:0043022">
    <property type="term" value="F:ribosome binding"/>
    <property type="evidence" value="ECO:0007669"/>
    <property type="project" value="InterPro"/>
</dbReference>
<dbReference type="VEuPathDB" id="CryptoDB:CMU_032180"/>
<dbReference type="GO" id="GO:0001732">
    <property type="term" value="P:formation of cytoplasmic translation initiation complex"/>
    <property type="evidence" value="ECO:0007669"/>
    <property type="project" value="UniProtKB-UniRule"/>
</dbReference>
<dbReference type="GO" id="GO:0003743">
    <property type="term" value="F:translation initiation factor activity"/>
    <property type="evidence" value="ECO:0007669"/>
    <property type="project" value="UniProtKB-UniRule"/>
</dbReference>
<evidence type="ECO:0000256" key="1">
    <source>
        <dbReference type="HAMAP-Rule" id="MF_03010"/>
    </source>
</evidence>
<protein>
    <recommendedName>
        <fullName evidence="1">Eukaryotic translation initiation factor 3 subunit K</fullName>
        <shortName evidence="1">eIF3k</shortName>
    </recommendedName>
    <alternativeName>
        <fullName evidence="1">eIF-3 p25</fullName>
    </alternativeName>
</protein>
<dbReference type="InterPro" id="IPR016020">
    <property type="entry name" value="Transl_init_fac_sub12_N_euk"/>
</dbReference>
<dbReference type="RefSeq" id="XP_002142426.1">
    <property type="nucleotide sequence ID" value="XM_002142390.1"/>
</dbReference>
<gene>
    <name evidence="3" type="ORF">CMU_032180</name>
</gene>
<dbReference type="AlphaFoldDB" id="B6AIN6"/>
<comment type="subunit">
    <text evidence="1">Component of the eukaryotic translation initiation factor 3 (eIF-3) complex.</text>
</comment>
<comment type="function">
    <text evidence="1">Component of the eukaryotic translation initiation factor 3 (eIF-3) complex, which is involved in protein synthesis of a specialized repertoire of mRNAs and, together with other initiation factors, stimulates binding of mRNA and methionyl-tRNAi to the 40S ribosome. The eIF-3 complex specifically targets and initiates translation of a subset of mRNAs involved in cell proliferation.</text>
</comment>
<dbReference type="GO" id="GO:0006446">
    <property type="term" value="P:regulation of translational initiation"/>
    <property type="evidence" value="ECO:0007669"/>
    <property type="project" value="InterPro"/>
</dbReference>
<name>B6AIN6_CRYMR</name>
<comment type="subcellular location">
    <subcellularLocation>
        <location evidence="1">Cytoplasm</location>
    </subcellularLocation>
</comment>
<dbReference type="Pfam" id="PF10075">
    <property type="entry name" value="CSN8_PSD8_EIF3K"/>
    <property type="match status" value="1"/>
</dbReference>
<keyword evidence="4" id="KW-1185">Reference proteome</keyword>
<dbReference type="OrthoDB" id="337745at2759"/>
<dbReference type="GO" id="GO:0005852">
    <property type="term" value="C:eukaryotic translation initiation factor 3 complex"/>
    <property type="evidence" value="ECO:0007669"/>
    <property type="project" value="UniProtKB-UniRule"/>
</dbReference>
<keyword evidence="1" id="KW-0396">Initiation factor</keyword>
<dbReference type="SUPFAM" id="SSF46785">
    <property type="entry name" value="Winged helix' DNA-binding domain"/>
    <property type="match status" value="1"/>
</dbReference>
<dbReference type="GO" id="GO:0016282">
    <property type="term" value="C:eukaryotic 43S preinitiation complex"/>
    <property type="evidence" value="ECO:0007669"/>
    <property type="project" value="UniProtKB-UniRule"/>
</dbReference>
<dbReference type="Proteomes" id="UP000001460">
    <property type="component" value="Unassembled WGS sequence"/>
</dbReference>
<dbReference type="eggNOG" id="KOG3252">
    <property type="taxonomic scope" value="Eukaryota"/>
</dbReference>
<dbReference type="EMBL" id="DS989736">
    <property type="protein sequence ID" value="EEA08077.1"/>
    <property type="molecule type" value="Genomic_DNA"/>
</dbReference>
<proteinExistence type="inferred from homology"/>
<dbReference type="GO" id="GO:0003723">
    <property type="term" value="F:RNA binding"/>
    <property type="evidence" value="ECO:0007669"/>
    <property type="project" value="UniProtKB-UniRule"/>
</dbReference>
<dbReference type="OMA" id="YPHMMFN"/>